<dbReference type="InterPro" id="IPR037401">
    <property type="entry name" value="SnoaL-like"/>
</dbReference>
<dbReference type="Gene3D" id="3.10.450.50">
    <property type="match status" value="1"/>
</dbReference>
<organism evidence="2 3">
    <name type="scientific">Nocardioides lianchengensis</name>
    <dbReference type="NCBI Taxonomy" id="1045774"/>
    <lineage>
        <taxon>Bacteria</taxon>
        <taxon>Bacillati</taxon>
        <taxon>Actinomycetota</taxon>
        <taxon>Actinomycetes</taxon>
        <taxon>Propionibacteriales</taxon>
        <taxon>Nocardioidaceae</taxon>
        <taxon>Nocardioides</taxon>
    </lineage>
</organism>
<proteinExistence type="predicted"/>
<evidence type="ECO:0000313" key="2">
    <source>
        <dbReference type="EMBL" id="SDC63039.1"/>
    </source>
</evidence>
<gene>
    <name evidence="2" type="ORF">SAMN05421872_103148</name>
</gene>
<evidence type="ECO:0000259" key="1">
    <source>
        <dbReference type="Pfam" id="PF12680"/>
    </source>
</evidence>
<sequence length="149" mass="16533">MTRTPEEAVRGLWRTLSARDYDGIADWVTDNCLYMDMPLGPSLSARGPVDIAKRLQVGWGGLAAYENHDGVLVASGDDVMYEHSETWTFPSGEVVTLPFATVHRVRDGKVSLWKDYWDYGAIMNNAPASWVESLATADTSWVYDATADL</sequence>
<name>A0A1G6N5B5_9ACTN</name>
<keyword evidence="2" id="KW-0378">Hydrolase</keyword>
<dbReference type="AlphaFoldDB" id="A0A1G6N5B5"/>
<accession>A0A1G6N5B5</accession>
<keyword evidence="3" id="KW-1185">Reference proteome</keyword>
<dbReference type="Proteomes" id="UP000199034">
    <property type="component" value="Unassembled WGS sequence"/>
</dbReference>
<dbReference type="Pfam" id="PF12680">
    <property type="entry name" value="SnoaL_2"/>
    <property type="match status" value="1"/>
</dbReference>
<evidence type="ECO:0000313" key="3">
    <source>
        <dbReference type="Proteomes" id="UP000199034"/>
    </source>
</evidence>
<dbReference type="EMBL" id="FMZM01000003">
    <property type="protein sequence ID" value="SDC63039.1"/>
    <property type="molecule type" value="Genomic_DNA"/>
</dbReference>
<dbReference type="SUPFAM" id="SSF54427">
    <property type="entry name" value="NTF2-like"/>
    <property type="match status" value="1"/>
</dbReference>
<reference evidence="2 3" key="1">
    <citation type="submission" date="2016-10" db="EMBL/GenBank/DDBJ databases">
        <authorList>
            <person name="de Groot N.N."/>
        </authorList>
    </citation>
    <scope>NUCLEOTIDE SEQUENCE [LARGE SCALE GENOMIC DNA]</scope>
    <source>
        <strain evidence="2 3">CGMCC 4.6858</strain>
    </source>
</reference>
<feature type="domain" description="SnoaL-like" evidence="1">
    <location>
        <begin position="9"/>
        <end position="111"/>
    </location>
</feature>
<dbReference type="InterPro" id="IPR032710">
    <property type="entry name" value="NTF2-like_dom_sf"/>
</dbReference>
<dbReference type="STRING" id="1045774.SAMN05421872_103148"/>
<dbReference type="RefSeq" id="WP_090852642.1">
    <property type="nucleotide sequence ID" value="NZ_FMZM01000003.1"/>
</dbReference>
<dbReference type="GO" id="GO:0016787">
    <property type="term" value="F:hydrolase activity"/>
    <property type="evidence" value="ECO:0007669"/>
    <property type="project" value="UniProtKB-KW"/>
</dbReference>
<dbReference type="OrthoDB" id="9781757at2"/>
<protein>
    <submittedName>
        <fullName evidence="2">Limonene-1,2-epoxide hydrolase</fullName>
    </submittedName>
</protein>